<dbReference type="Proteomes" id="UP000245119">
    <property type="component" value="Linkage Group LG8"/>
</dbReference>
<comment type="caution">
    <text evidence="1">The sequence shown here is derived from an EMBL/GenBank/DDBJ whole genome shotgun (WGS) entry which is preliminary data.</text>
</comment>
<keyword evidence="2" id="KW-1185">Reference proteome</keyword>
<evidence type="ECO:0000313" key="1">
    <source>
        <dbReference type="EMBL" id="PVD26364.1"/>
    </source>
</evidence>
<protein>
    <submittedName>
        <fullName evidence="1">Uncharacterized protein</fullName>
    </submittedName>
</protein>
<accession>A0A2T7NYX1</accession>
<name>A0A2T7NYX1_POMCA</name>
<evidence type="ECO:0000313" key="2">
    <source>
        <dbReference type="Proteomes" id="UP000245119"/>
    </source>
</evidence>
<reference evidence="1 2" key="1">
    <citation type="submission" date="2018-04" db="EMBL/GenBank/DDBJ databases">
        <title>The genome of golden apple snail Pomacea canaliculata provides insight into stress tolerance and invasive adaptation.</title>
        <authorList>
            <person name="Liu C."/>
            <person name="Liu B."/>
            <person name="Ren Y."/>
            <person name="Zhang Y."/>
            <person name="Wang H."/>
            <person name="Li S."/>
            <person name="Jiang F."/>
            <person name="Yin L."/>
            <person name="Zhang G."/>
            <person name="Qian W."/>
            <person name="Fan W."/>
        </authorList>
    </citation>
    <scope>NUCLEOTIDE SEQUENCE [LARGE SCALE GENOMIC DNA]</scope>
    <source>
        <strain evidence="1">SZHN2017</strain>
        <tissue evidence="1">Muscle</tissue>
    </source>
</reference>
<proteinExistence type="predicted"/>
<gene>
    <name evidence="1" type="ORF">C0Q70_14038</name>
</gene>
<dbReference type="AlphaFoldDB" id="A0A2T7NYX1"/>
<organism evidence="1 2">
    <name type="scientific">Pomacea canaliculata</name>
    <name type="common">Golden apple snail</name>
    <dbReference type="NCBI Taxonomy" id="400727"/>
    <lineage>
        <taxon>Eukaryota</taxon>
        <taxon>Metazoa</taxon>
        <taxon>Spiralia</taxon>
        <taxon>Lophotrochozoa</taxon>
        <taxon>Mollusca</taxon>
        <taxon>Gastropoda</taxon>
        <taxon>Caenogastropoda</taxon>
        <taxon>Architaenioglossa</taxon>
        <taxon>Ampullarioidea</taxon>
        <taxon>Ampullariidae</taxon>
        <taxon>Pomacea</taxon>
    </lineage>
</organism>
<sequence length="101" mass="10379">MTAPTECSPPSPGGGGVYELNIVEPEVTRLQRSGPGTARAPGSATTWVENKSRAATVQPGGGTSHQITAAGSLRLTGHPVTVKKKWKLQQQPVTSGSIATC</sequence>
<dbReference type="EMBL" id="PZQS01000008">
    <property type="protein sequence ID" value="PVD26364.1"/>
    <property type="molecule type" value="Genomic_DNA"/>
</dbReference>